<sequence length="158" mass="18483">MSILFINASPNKKGMTVKWGEKILEDIEYRVLHLVDYSVNQLGQVTKEDEFEQVIEVIKEADILVIGTPIYWWDVTGLLKTFIDRWTDLFQYGLDTPEAPLYQKSVFWFVQGSAPEEAISGIERMLSNVSERFLMEELGLIYQKKEISSFNEMFKQMR</sequence>
<reference evidence="4 5" key="1">
    <citation type="journal article" date="2018" name="Pathog. Dis.">
        <title>Whole-genome sequencing based characterization of antimicrobial resistance in Enterococcus.</title>
        <authorList>
            <person name="Tyson G."/>
        </authorList>
    </citation>
    <scope>NUCLEOTIDE SEQUENCE [LARGE SCALE GENOMIC DNA]</scope>
    <source>
        <strain evidence="4 5">CVM N55263</strain>
    </source>
</reference>
<dbReference type="InterPro" id="IPR051796">
    <property type="entry name" value="ISF_SsuE-like"/>
</dbReference>
<keyword evidence="2" id="KW-0288">FMN</keyword>
<dbReference type="Pfam" id="PF03358">
    <property type="entry name" value="FMN_red"/>
    <property type="match status" value="1"/>
</dbReference>
<keyword evidence="1" id="KW-0285">Flavoprotein</keyword>
<dbReference type="PANTHER" id="PTHR43278:SF4">
    <property type="entry name" value="NAD(P)H-DEPENDENT FMN-CONTAINING OXIDOREDUCTASE YWQN-RELATED"/>
    <property type="match status" value="1"/>
</dbReference>
<evidence type="ECO:0000256" key="2">
    <source>
        <dbReference type="ARBA" id="ARBA00022643"/>
    </source>
</evidence>
<proteinExistence type="predicted"/>
<name>A0A2S7RM91_ENTMU</name>
<gene>
    <name evidence="4" type="ORF">CUS89_15945</name>
</gene>
<evidence type="ECO:0000259" key="3">
    <source>
        <dbReference type="Pfam" id="PF03358"/>
    </source>
</evidence>
<feature type="domain" description="NADPH-dependent FMN reductase-like" evidence="3">
    <location>
        <begin position="1"/>
        <end position="109"/>
    </location>
</feature>
<protein>
    <submittedName>
        <fullName evidence="4">Flavodoxin</fullName>
    </submittedName>
</protein>
<evidence type="ECO:0000313" key="4">
    <source>
        <dbReference type="EMBL" id="PQF19213.1"/>
    </source>
</evidence>
<dbReference type="SUPFAM" id="SSF52218">
    <property type="entry name" value="Flavoproteins"/>
    <property type="match status" value="1"/>
</dbReference>
<organism evidence="4 5">
    <name type="scientific">Enterococcus mundtii</name>
    <dbReference type="NCBI Taxonomy" id="53346"/>
    <lineage>
        <taxon>Bacteria</taxon>
        <taxon>Bacillati</taxon>
        <taxon>Bacillota</taxon>
        <taxon>Bacilli</taxon>
        <taxon>Lactobacillales</taxon>
        <taxon>Enterococcaceae</taxon>
        <taxon>Enterococcus</taxon>
    </lineage>
</organism>
<evidence type="ECO:0000256" key="1">
    <source>
        <dbReference type="ARBA" id="ARBA00022630"/>
    </source>
</evidence>
<dbReference type="Proteomes" id="UP000237934">
    <property type="component" value="Unassembled WGS sequence"/>
</dbReference>
<dbReference type="InterPro" id="IPR005025">
    <property type="entry name" value="FMN_Rdtase-like_dom"/>
</dbReference>
<evidence type="ECO:0000313" key="5">
    <source>
        <dbReference type="Proteomes" id="UP000237934"/>
    </source>
</evidence>
<dbReference type="InterPro" id="IPR029039">
    <property type="entry name" value="Flavoprotein-like_sf"/>
</dbReference>
<dbReference type="Gene3D" id="3.40.50.360">
    <property type="match status" value="1"/>
</dbReference>
<dbReference type="AlphaFoldDB" id="A0A2S7RM91"/>
<accession>A0A2S7RM91</accession>
<dbReference type="EMBL" id="PUAP01000080">
    <property type="protein sequence ID" value="PQF19213.1"/>
    <property type="molecule type" value="Genomic_DNA"/>
</dbReference>
<dbReference type="PANTHER" id="PTHR43278">
    <property type="entry name" value="NAD(P)H-DEPENDENT FMN-CONTAINING OXIDOREDUCTASE YWQN-RELATED"/>
    <property type="match status" value="1"/>
</dbReference>
<dbReference type="GO" id="GO:0016491">
    <property type="term" value="F:oxidoreductase activity"/>
    <property type="evidence" value="ECO:0007669"/>
    <property type="project" value="InterPro"/>
</dbReference>
<dbReference type="RefSeq" id="WP_104872799.1">
    <property type="nucleotide sequence ID" value="NZ_PUAP01000080.1"/>
</dbReference>
<comment type="caution">
    <text evidence="4">The sequence shown here is derived from an EMBL/GenBank/DDBJ whole genome shotgun (WGS) entry which is preliminary data.</text>
</comment>